<protein>
    <submittedName>
        <fullName evidence="1">SRPBCC family protein</fullName>
    </submittedName>
</protein>
<organism evidence="1 2">
    <name type="scientific">Rhodococcoides yunnanense</name>
    <dbReference type="NCBI Taxonomy" id="278209"/>
    <lineage>
        <taxon>Bacteria</taxon>
        <taxon>Bacillati</taxon>
        <taxon>Actinomycetota</taxon>
        <taxon>Actinomycetes</taxon>
        <taxon>Mycobacteriales</taxon>
        <taxon>Nocardiaceae</taxon>
        <taxon>Rhodococcoides</taxon>
    </lineage>
</organism>
<dbReference type="EMBL" id="JAWLJX010000010">
    <property type="protein sequence ID" value="MDV6264065.1"/>
    <property type="molecule type" value="Genomic_DNA"/>
</dbReference>
<dbReference type="SUPFAM" id="SSF55961">
    <property type="entry name" value="Bet v1-like"/>
    <property type="match status" value="1"/>
</dbReference>
<reference evidence="1 2" key="1">
    <citation type="submission" date="2023-10" db="EMBL/GenBank/DDBJ databases">
        <title>Development of a sustainable strategy for remediation of hydrocarbon-contaminated territories based on the waste exchange concept.</title>
        <authorList>
            <person name="Krivoruchko A."/>
        </authorList>
    </citation>
    <scope>NUCLEOTIDE SEQUENCE [LARGE SCALE GENOMIC DNA]</scope>
    <source>
        <strain evidence="1 2">IEGM 1323</strain>
    </source>
</reference>
<comment type="caution">
    <text evidence="1">The sequence shown here is derived from an EMBL/GenBank/DDBJ whole genome shotgun (WGS) entry which is preliminary data.</text>
</comment>
<sequence length="157" mass="17191">MASETHPVLVERSALVRADAATVHGLIDNFHEWVKWSPYEGVDPDLTRTYTGPDSGVGASYSWSGNRKAGAGTMTITESIPAERVVLDLAFTKPFKNRNITAFLLEPHADGTRVTWRMSGKQNKLFALIGKVFSMDKLVGPDFEKGLRQLAAVAEKG</sequence>
<name>A0ABU4BIN3_9NOCA</name>
<evidence type="ECO:0000313" key="2">
    <source>
        <dbReference type="Proteomes" id="UP001185755"/>
    </source>
</evidence>
<gene>
    <name evidence="1" type="ORF">R3P96_22245</name>
</gene>
<dbReference type="CDD" id="cd07818">
    <property type="entry name" value="SRPBCC_1"/>
    <property type="match status" value="1"/>
</dbReference>
<dbReference type="RefSeq" id="WP_317566185.1">
    <property type="nucleotide sequence ID" value="NZ_JAWLJX010000010.1"/>
</dbReference>
<accession>A0ABU4BIN3</accession>
<evidence type="ECO:0000313" key="1">
    <source>
        <dbReference type="EMBL" id="MDV6264065.1"/>
    </source>
</evidence>
<dbReference type="Gene3D" id="3.30.530.20">
    <property type="match status" value="1"/>
</dbReference>
<dbReference type="InterPro" id="IPR023393">
    <property type="entry name" value="START-like_dom_sf"/>
</dbReference>
<dbReference type="InterPro" id="IPR019587">
    <property type="entry name" value="Polyketide_cyclase/dehydratase"/>
</dbReference>
<dbReference type="Proteomes" id="UP001185755">
    <property type="component" value="Unassembled WGS sequence"/>
</dbReference>
<dbReference type="Pfam" id="PF10604">
    <property type="entry name" value="Polyketide_cyc2"/>
    <property type="match status" value="1"/>
</dbReference>
<keyword evidence="2" id="KW-1185">Reference proteome</keyword>
<proteinExistence type="predicted"/>